<dbReference type="Pfam" id="PF01381">
    <property type="entry name" value="HTH_3"/>
    <property type="match status" value="1"/>
</dbReference>
<dbReference type="Gene3D" id="1.10.260.40">
    <property type="entry name" value="lambda repressor-like DNA-binding domains"/>
    <property type="match status" value="1"/>
</dbReference>
<protein>
    <submittedName>
        <fullName evidence="4">Helix-turn-helix domain protein</fullName>
    </submittedName>
</protein>
<evidence type="ECO:0000259" key="3">
    <source>
        <dbReference type="PROSITE" id="PS50943"/>
    </source>
</evidence>
<gene>
    <name evidence="4" type="ordered locus">Spica_0909</name>
</gene>
<dbReference type="PANTHER" id="PTHR46558:SF11">
    <property type="entry name" value="HTH-TYPE TRANSCRIPTIONAL REGULATOR XRE"/>
    <property type="match status" value="1"/>
</dbReference>
<reference evidence="5" key="1">
    <citation type="journal article" date="2013" name="Stand. Genomic Sci.">
        <title>Genome sequence of the thermophilic fresh-water bacterium Spirochaeta caldaria type strain (H1(T)), reclassification of Spirochaeta caldaria, Spirochaeta stenostrepta, and Spirochaeta zuelzerae in the genus Treponema as Treponema caldaria comb. nov., Treponema stenostrepta comb. nov., and Treponema zuelzerae comb. nov., and emendation of the genus Treponema.</title>
        <authorList>
            <person name="Abt B."/>
            <person name="Goker M."/>
            <person name="Scheuner C."/>
            <person name="Han C."/>
            <person name="Lu M."/>
            <person name="Misra M."/>
            <person name="Lapidus A."/>
            <person name="Nolan M."/>
            <person name="Lucas S."/>
            <person name="Hammon N."/>
            <person name="Deshpande S."/>
            <person name="Cheng J.F."/>
            <person name="Tapia R."/>
            <person name="Goodwin L.A."/>
            <person name="Pitluck S."/>
            <person name="Liolios K."/>
            <person name="Pagani I."/>
            <person name="Ivanova N."/>
            <person name="Mavromatis K."/>
            <person name="Mikhailova N."/>
            <person name="Huntemann M."/>
            <person name="Pati A."/>
            <person name="Chen A."/>
            <person name="Palaniappan K."/>
            <person name="Land M."/>
            <person name="Hauser L."/>
            <person name="Jeffries C.D."/>
            <person name="Rohde M."/>
            <person name="Spring S."/>
            <person name="Gronow S."/>
            <person name="Detter J.C."/>
            <person name="Bristow J."/>
            <person name="Eisen J.A."/>
            <person name="Markowitz V."/>
            <person name="Hugenholtz P."/>
            <person name="Kyrpides N.C."/>
            <person name="Woyke T."/>
            <person name="Klenk H.P."/>
        </authorList>
    </citation>
    <scope>NUCLEOTIDE SEQUENCE</scope>
    <source>
        <strain evidence="5">ATCC 51460 / DSM 7334 / H1</strain>
    </source>
</reference>
<sequence>MEFKDRLQTLRKKNGMTQEQLSERLNISRTAVSKWESGRGMPNIEALKRLSEVFGVSLDELLSGKELLDAAENEGRERVGRQSTLTFGLLDLLACCFAFLPFFSQPRADYIATVSLFEYSQARALKIAFFAALGSMGAWGLAALAVPVSLSGRLRRFARFGSLALHSAAIALFIAAREPYAAFFLFVLLLAKVVLIALENR</sequence>
<feature type="transmembrane region" description="Helical" evidence="2">
    <location>
        <begin position="124"/>
        <end position="145"/>
    </location>
</feature>
<dbReference type="SUPFAM" id="SSF47413">
    <property type="entry name" value="lambda repressor-like DNA-binding domains"/>
    <property type="match status" value="1"/>
</dbReference>
<name>F8F1K6_GRAC1</name>
<keyword evidence="5" id="KW-1185">Reference proteome</keyword>
<proteinExistence type="predicted"/>
<dbReference type="Proteomes" id="UP000000503">
    <property type="component" value="Chromosome"/>
</dbReference>
<keyword evidence="1" id="KW-0238">DNA-binding</keyword>
<evidence type="ECO:0000313" key="4">
    <source>
        <dbReference type="EMBL" id="AEJ19059.1"/>
    </source>
</evidence>
<dbReference type="GO" id="GO:0003677">
    <property type="term" value="F:DNA binding"/>
    <property type="evidence" value="ECO:0007669"/>
    <property type="project" value="UniProtKB-KW"/>
</dbReference>
<organism evidence="4 5">
    <name type="scientific">Gracilinema caldarium (strain ATCC 51460 / DSM 7334 / H1)</name>
    <name type="common">Treponema caldarium</name>
    <dbReference type="NCBI Taxonomy" id="744872"/>
    <lineage>
        <taxon>Bacteria</taxon>
        <taxon>Pseudomonadati</taxon>
        <taxon>Spirochaetota</taxon>
        <taxon>Spirochaetia</taxon>
        <taxon>Spirochaetales</taxon>
        <taxon>Breznakiellaceae</taxon>
        <taxon>Gracilinema</taxon>
    </lineage>
</organism>
<accession>F8F1K6</accession>
<evidence type="ECO:0000256" key="1">
    <source>
        <dbReference type="ARBA" id="ARBA00023125"/>
    </source>
</evidence>
<keyword evidence="2" id="KW-0472">Membrane</keyword>
<dbReference type="STRING" id="744872.Spica_0909"/>
<evidence type="ECO:0000313" key="5">
    <source>
        <dbReference type="Proteomes" id="UP000000503"/>
    </source>
</evidence>
<feature type="transmembrane region" description="Helical" evidence="2">
    <location>
        <begin position="180"/>
        <end position="198"/>
    </location>
</feature>
<dbReference type="AlphaFoldDB" id="F8F1K6"/>
<dbReference type="eggNOG" id="COG1476">
    <property type="taxonomic scope" value="Bacteria"/>
</dbReference>
<dbReference type="HOGENOM" id="CLU_092732_0_0_12"/>
<dbReference type="PANTHER" id="PTHR46558">
    <property type="entry name" value="TRACRIPTIONAL REGULATORY PROTEIN-RELATED-RELATED"/>
    <property type="match status" value="1"/>
</dbReference>
<dbReference type="SMART" id="SM00530">
    <property type="entry name" value="HTH_XRE"/>
    <property type="match status" value="1"/>
</dbReference>
<feature type="domain" description="HTH cro/C1-type" evidence="3">
    <location>
        <begin position="7"/>
        <end position="61"/>
    </location>
</feature>
<keyword evidence="2" id="KW-1133">Transmembrane helix</keyword>
<dbReference type="PROSITE" id="PS50943">
    <property type="entry name" value="HTH_CROC1"/>
    <property type="match status" value="1"/>
</dbReference>
<dbReference type="KEGG" id="scd:Spica_0909"/>
<dbReference type="InterPro" id="IPR010982">
    <property type="entry name" value="Lambda_DNA-bd_dom_sf"/>
</dbReference>
<keyword evidence="2" id="KW-0812">Transmembrane</keyword>
<feature type="transmembrane region" description="Helical" evidence="2">
    <location>
        <begin position="85"/>
        <end position="104"/>
    </location>
</feature>
<dbReference type="CDD" id="cd00093">
    <property type="entry name" value="HTH_XRE"/>
    <property type="match status" value="1"/>
</dbReference>
<feature type="transmembrane region" description="Helical" evidence="2">
    <location>
        <begin position="157"/>
        <end position="174"/>
    </location>
</feature>
<dbReference type="InterPro" id="IPR001387">
    <property type="entry name" value="Cro/C1-type_HTH"/>
</dbReference>
<dbReference type="EMBL" id="CP002868">
    <property type="protein sequence ID" value="AEJ19059.1"/>
    <property type="molecule type" value="Genomic_DNA"/>
</dbReference>
<evidence type="ECO:0000256" key="2">
    <source>
        <dbReference type="SAM" id="Phobius"/>
    </source>
</evidence>